<keyword evidence="2" id="KW-0067">ATP-binding</keyword>
<name>A0A9X2CR17_9FLAO</name>
<reference evidence="2" key="1">
    <citation type="submission" date="2022-01" db="EMBL/GenBank/DDBJ databases">
        <title>Genome sequencing of Zunongwangia sp. M21534 genome.</title>
        <authorList>
            <person name="Chen Y."/>
            <person name="Dong C."/>
            <person name="Shao Z."/>
        </authorList>
    </citation>
    <scope>NUCLEOTIDE SEQUENCE</scope>
    <source>
        <strain evidence="2">MCCC M21534</strain>
    </source>
</reference>
<keyword evidence="2" id="KW-0547">Nucleotide-binding</keyword>
<keyword evidence="2" id="KW-0378">Hydrolase</keyword>
<keyword evidence="1" id="KW-1133">Transmembrane helix</keyword>
<keyword evidence="1" id="KW-0812">Transmembrane</keyword>
<evidence type="ECO:0000313" key="3">
    <source>
        <dbReference type="Proteomes" id="UP001139521"/>
    </source>
</evidence>
<sequence length="364" mass="41851">MSDPVIQKTELKKACKGCGAQLTYKPGTTKITCAYCGHTEDIKIGTDPVKELPLRSYLQNHGGQVNSEQISILSCENCGANQHVEEHYKSLHCVYCGTPLIREDAKTEEWILPGGILPFQLNQQDALVRFKKWVNGLWWAPNDLKAASLEPQFTKGLYLPYWTFDALLLGSYSGRRGDYYYVTETYKDSKGKTCTRRVRKTRWTLVTGSISGFIDDTLISASKQHTQSVPREIAHWDLKKIQPFKSDFLAGFVTEKYTIPLNQGHLESQEEMRETARYWAILDIGGDEQRVDQLNIKLREETFKHILLPVYISAYRYKNKDYRFFVNGENGSISGKRPYSFWKIFFAVLTVLILILIVYFLVRP</sequence>
<dbReference type="Proteomes" id="UP001139521">
    <property type="component" value="Unassembled WGS sequence"/>
</dbReference>
<accession>A0A9X2CR17</accession>
<proteinExistence type="predicted"/>
<dbReference type="EMBL" id="JAKHSK010000052">
    <property type="protein sequence ID" value="MCL6220728.1"/>
    <property type="molecule type" value="Genomic_DNA"/>
</dbReference>
<comment type="caution">
    <text evidence="2">The sequence shown here is derived from an EMBL/GenBank/DDBJ whole genome shotgun (WGS) entry which is preliminary data.</text>
</comment>
<dbReference type="GO" id="GO:0004386">
    <property type="term" value="F:helicase activity"/>
    <property type="evidence" value="ECO:0007669"/>
    <property type="project" value="UniProtKB-KW"/>
</dbReference>
<evidence type="ECO:0000256" key="1">
    <source>
        <dbReference type="SAM" id="Phobius"/>
    </source>
</evidence>
<evidence type="ECO:0000313" key="2">
    <source>
        <dbReference type="EMBL" id="MCL6220728.1"/>
    </source>
</evidence>
<dbReference type="NCBIfam" id="TIGR01053">
    <property type="entry name" value="LSD1"/>
    <property type="match status" value="1"/>
</dbReference>
<feature type="transmembrane region" description="Helical" evidence="1">
    <location>
        <begin position="341"/>
        <end position="362"/>
    </location>
</feature>
<gene>
    <name evidence="2" type="ORF">L1967_20750</name>
</gene>
<keyword evidence="3" id="KW-1185">Reference proteome</keyword>
<protein>
    <submittedName>
        <fullName evidence="2">DNA helicase PriA</fullName>
    </submittedName>
</protein>
<keyword evidence="2" id="KW-0347">Helicase</keyword>
<dbReference type="RefSeq" id="WP_249603414.1">
    <property type="nucleotide sequence ID" value="NZ_JAKHSK010000052.1"/>
</dbReference>
<dbReference type="AlphaFoldDB" id="A0A9X2CR17"/>
<keyword evidence="1" id="KW-0472">Membrane</keyword>
<organism evidence="2 3">
    <name type="scientific">Zunongwangia pacifica</name>
    <dbReference type="NCBI Taxonomy" id="2911062"/>
    <lineage>
        <taxon>Bacteria</taxon>
        <taxon>Pseudomonadati</taxon>
        <taxon>Bacteroidota</taxon>
        <taxon>Flavobacteriia</taxon>
        <taxon>Flavobacteriales</taxon>
        <taxon>Flavobacteriaceae</taxon>
        <taxon>Zunongwangia</taxon>
    </lineage>
</organism>